<feature type="domain" description="RrmJ-type SAM-dependent 2'-O-MTase" evidence="4">
    <location>
        <begin position="219"/>
        <end position="453"/>
    </location>
</feature>
<dbReference type="InterPro" id="IPR000467">
    <property type="entry name" value="G_patch_dom"/>
</dbReference>
<reference evidence="5 6" key="2">
    <citation type="journal article" date="2019" name="G3 (Bethesda)">
        <title>Hybrid Assembly of the Genome of the Entomopathogenic Nematode Steinernema carpocapsae Identifies the X-Chromosome.</title>
        <authorList>
            <person name="Serra L."/>
            <person name="Macchietto M."/>
            <person name="Macias-Munoz A."/>
            <person name="McGill C.J."/>
            <person name="Rodriguez I.M."/>
            <person name="Rodriguez B."/>
            <person name="Murad R."/>
            <person name="Mortazavi A."/>
        </authorList>
    </citation>
    <scope>NUCLEOTIDE SEQUENCE [LARGE SCALE GENOMIC DNA]</scope>
    <source>
        <strain evidence="5 6">ALL</strain>
    </source>
</reference>
<evidence type="ECO:0000259" key="3">
    <source>
        <dbReference type="PROSITE" id="PS50174"/>
    </source>
</evidence>
<organism evidence="5 6">
    <name type="scientific">Steinernema carpocapsae</name>
    <name type="common">Entomopathogenic nematode</name>
    <dbReference type="NCBI Taxonomy" id="34508"/>
    <lineage>
        <taxon>Eukaryota</taxon>
        <taxon>Metazoa</taxon>
        <taxon>Ecdysozoa</taxon>
        <taxon>Nematoda</taxon>
        <taxon>Chromadorea</taxon>
        <taxon>Rhabditida</taxon>
        <taxon>Tylenchina</taxon>
        <taxon>Panagrolaimomorpha</taxon>
        <taxon>Strongyloidoidea</taxon>
        <taxon>Steinernematidae</taxon>
        <taxon>Steinernema</taxon>
    </lineage>
</organism>
<dbReference type="STRING" id="34508.A0A4U5PFL4"/>
<dbReference type="InterPro" id="IPR025816">
    <property type="entry name" value="RrmJ-type_MeTrfase"/>
</dbReference>
<keyword evidence="1" id="KW-0507">mRNA processing</keyword>
<comment type="catalytic activity">
    <reaction evidence="1">
        <text>a 5'-end (N(7)-methyl 5'-triphosphoguanosine)-ribonucleoside in mRNA + S-adenosyl-L-methionine = a 5'-end (N(7)-methyl 5'-triphosphoguanosine)-(2'-O-methyl-ribonucleoside) in mRNA + S-adenosyl-L-homocysteine + H(+)</text>
        <dbReference type="Rhea" id="RHEA:67020"/>
        <dbReference type="Rhea" id="RHEA-COMP:17167"/>
        <dbReference type="Rhea" id="RHEA-COMP:17168"/>
        <dbReference type="ChEBI" id="CHEBI:15378"/>
        <dbReference type="ChEBI" id="CHEBI:57856"/>
        <dbReference type="ChEBI" id="CHEBI:59789"/>
        <dbReference type="ChEBI" id="CHEBI:156461"/>
        <dbReference type="ChEBI" id="CHEBI:167609"/>
        <dbReference type="EC" id="2.1.1.57"/>
    </reaction>
</comment>
<gene>
    <name evidence="5" type="ORF">L596_009106</name>
</gene>
<dbReference type="Gene3D" id="3.40.50.12760">
    <property type="match status" value="1"/>
</dbReference>
<dbReference type="EC" id="2.1.1.57" evidence="1"/>
<protein>
    <recommendedName>
        <fullName evidence="1">Cap-specific mRNA (nucleoside-2'-O-)-methyltransferase 1</fullName>
        <ecNumber evidence="1">2.1.1.57</ecNumber>
    </recommendedName>
    <alternativeName>
        <fullName evidence="1">Cap1 2'O-ribose methyltransferase 1</fullName>
    </alternativeName>
</protein>
<evidence type="ECO:0000256" key="2">
    <source>
        <dbReference type="SAM" id="MobiDB-lite"/>
    </source>
</evidence>
<dbReference type="GO" id="GO:0004483">
    <property type="term" value="F:methyltransferase cap1 activity"/>
    <property type="evidence" value="ECO:0007669"/>
    <property type="project" value="UniProtKB-UniRule"/>
</dbReference>
<dbReference type="InterPro" id="IPR002877">
    <property type="entry name" value="RNA_MeTrfase_FtsJ_dom"/>
</dbReference>
<evidence type="ECO:0000313" key="5">
    <source>
        <dbReference type="EMBL" id="TKR94874.1"/>
    </source>
</evidence>
<name>A0A4U5PFL4_STECR</name>
<dbReference type="PROSITE" id="PS50174">
    <property type="entry name" value="G_PATCH"/>
    <property type="match status" value="1"/>
</dbReference>
<dbReference type="GO" id="GO:0003676">
    <property type="term" value="F:nucleic acid binding"/>
    <property type="evidence" value="ECO:0007669"/>
    <property type="project" value="UniProtKB-UniRule"/>
</dbReference>
<evidence type="ECO:0000256" key="1">
    <source>
        <dbReference type="RuleBase" id="RU368012"/>
    </source>
</evidence>
<dbReference type="PROSITE" id="PS51613">
    <property type="entry name" value="SAM_MT_RRMJ"/>
    <property type="match status" value="1"/>
</dbReference>
<keyword evidence="1" id="KW-0808">Transferase</keyword>
<keyword evidence="1" id="KW-0539">Nucleus</keyword>
<dbReference type="Pfam" id="PF01728">
    <property type="entry name" value="FtsJ"/>
    <property type="match status" value="1"/>
</dbReference>
<evidence type="ECO:0000313" key="6">
    <source>
        <dbReference type="Proteomes" id="UP000298663"/>
    </source>
</evidence>
<dbReference type="Proteomes" id="UP000298663">
    <property type="component" value="Unassembled WGS sequence"/>
</dbReference>
<feature type="compositionally biased region" description="Basic and acidic residues" evidence="2">
    <location>
        <begin position="26"/>
        <end position="39"/>
    </location>
</feature>
<dbReference type="GO" id="GO:0032259">
    <property type="term" value="P:methylation"/>
    <property type="evidence" value="ECO:0007669"/>
    <property type="project" value="UniProtKB-KW"/>
</dbReference>
<dbReference type="InterPro" id="IPR050851">
    <property type="entry name" value="mRNA_Cap_2O-Ribose_MeTrfase"/>
</dbReference>
<dbReference type="FunFam" id="3.40.50.12760:FF:000004">
    <property type="entry name" value="FtsJ-like methyltransferase"/>
    <property type="match status" value="1"/>
</dbReference>
<dbReference type="GO" id="GO:0005737">
    <property type="term" value="C:cytoplasm"/>
    <property type="evidence" value="ECO:0007669"/>
    <property type="project" value="TreeGrafter"/>
</dbReference>
<feature type="compositionally biased region" description="Basic and acidic residues" evidence="2">
    <location>
        <begin position="46"/>
        <end position="56"/>
    </location>
</feature>
<dbReference type="SUPFAM" id="SSF53335">
    <property type="entry name" value="S-adenosyl-L-methionine-dependent methyltransferases"/>
    <property type="match status" value="1"/>
</dbReference>
<dbReference type="OrthoDB" id="10251234at2759"/>
<keyword evidence="1" id="KW-0506">mRNA capping</keyword>
<dbReference type="PANTHER" id="PTHR16121:SF0">
    <property type="entry name" value="CAP-SPECIFIC MRNA (NUCLEOSIDE-2'-O-)-METHYLTRANSFERASE 1"/>
    <property type="match status" value="1"/>
</dbReference>
<comment type="subcellular location">
    <subcellularLocation>
        <location evidence="1">Nucleus</location>
    </subcellularLocation>
</comment>
<dbReference type="PANTHER" id="PTHR16121">
    <property type="entry name" value="CAP-SPECIFIC MRNA (NUCLEOSIDE-2'-O-)-METHYLTRANSFERASE 1-RELATED"/>
    <property type="match status" value="1"/>
</dbReference>
<dbReference type="InterPro" id="IPR029063">
    <property type="entry name" value="SAM-dependent_MTases_sf"/>
</dbReference>
<dbReference type="SMART" id="SM00443">
    <property type="entry name" value="G_patch"/>
    <property type="match status" value="1"/>
</dbReference>
<dbReference type="AlphaFoldDB" id="A0A4U5PFL4"/>
<comment type="function">
    <text evidence="1">S-adenosyl-L-methionine-dependent methyltransferase that mediates RNA cap1 2'-O-ribose methylation to the 5'-cap structure of RNAs. Methylates the ribose of the first nucleotide of a m(7)GpppG-capped mRNA to produce m(7)GpppNmp (cap1).</text>
</comment>
<keyword evidence="1" id="KW-0489">Methyltransferase</keyword>
<dbReference type="GO" id="GO:0006370">
    <property type="term" value="P:7-methylguanosine mRNA capping"/>
    <property type="evidence" value="ECO:0007669"/>
    <property type="project" value="UniProtKB-UniRule"/>
</dbReference>
<keyword evidence="6" id="KW-1185">Reference proteome</keyword>
<reference evidence="5 6" key="1">
    <citation type="journal article" date="2015" name="Genome Biol.">
        <title>Comparative genomics of Steinernema reveals deeply conserved gene regulatory networks.</title>
        <authorList>
            <person name="Dillman A.R."/>
            <person name="Macchietto M."/>
            <person name="Porter C.F."/>
            <person name="Rogers A."/>
            <person name="Williams B."/>
            <person name="Antoshechkin I."/>
            <person name="Lee M.M."/>
            <person name="Goodwin Z."/>
            <person name="Lu X."/>
            <person name="Lewis E.E."/>
            <person name="Goodrich-Blair H."/>
            <person name="Stock S.P."/>
            <person name="Adams B.J."/>
            <person name="Sternberg P.W."/>
            <person name="Mortazavi A."/>
        </authorList>
    </citation>
    <scope>NUCLEOTIDE SEQUENCE [LARGE SCALE GENOMIC DNA]</scope>
    <source>
        <strain evidence="5 6">ALL</strain>
    </source>
</reference>
<feature type="domain" description="G-patch" evidence="3">
    <location>
        <begin position="67"/>
        <end position="113"/>
    </location>
</feature>
<sequence length="899" mass="102289">MSSNNLDRLRRTRNEDLEESYSEQMRNMRDSGKRVRTLSDSDDDLVPEKQPRRDVEFSSETKQMKKVGGIGAKLLEKMGYKPGEALGKSKQGLLEPIALTSVRGRHGVGHSAGEALARDANVVWDETVEEKTVEETPIWMDPAEYSVREAVVDQLRSGMKDWIVVGKEKLALEGEDKYCEENLLVELLKAKSVFDHLSTKDLNEARQRANPYETIGSAFFQNRAAMKTANLDRIFDWILSKEESDNREVKNPVDPTAKPQNVDRNAPIFYFADVCAGPGGFSEYMLWRKGFYNAKGFGFTLKGKDDFKLVKFQAGAPEFFEPYYGVDNDGNVMSPANIASLREVVERGTKGNGGVDLMMADGGFSVEGQENIQEILSKRLYLCQFLVSLSIVRPERDGVPGGNFVCKLFDIFTPFSIGLIYLMYIAYRRISLHKCHTSRPANSERYIMCEGLTEEGATIIREYFTAINNKLDEIQNVKSKKKDFTDDVMEIVPESVIYGDSAFMNYILEHNNRLARRQIQYLNKYRVFVKNSGQIDMDQTHLRENCLKYWRVPDLPKKRKNDRDRDSPDQAFGRMCGQLLSWDSLGGNPKEFSESILQASDSFARVAQYYYCAYTERSLPSVFVTLNDGTVFHRGMEDRYWNRYDGKIKIARNSMFLAHTTFRYQTKNHQVFKAKKILRIVDAANLAGDNVSKLAYPARMRAAKKFCDVLEQFGNTVEGGTELVAAEVYSIEDLGSVEFQVKSFQNEMIALIEDPSASDASLLQVHSMRVVNLLKDQFDLCWSRSQKMLYVSHRQGKMKTTFLNDLRSGESEAFTGFWDLLATKKRRGNGGQDDSQDKQLLWRWAQKIQSTSSYGPQAIVTEEARDDGATLNSLKEQLNGEYERLNCGGASFIGDLFRK</sequence>
<dbReference type="GO" id="GO:0005634">
    <property type="term" value="C:nucleus"/>
    <property type="evidence" value="ECO:0007669"/>
    <property type="project" value="UniProtKB-SubCell"/>
</dbReference>
<proteinExistence type="predicted"/>
<dbReference type="EMBL" id="AZBU02000002">
    <property type="protein sequence ID" value="TKR94874.1"/>
    <property type="molecule type" value="Genomic_DNA"/>
</dbReference>
<evidence type="ECO:0000259" key="4">
    <source>
        <dbReference type="PROSITE" id="PS51613"/>
    </source>
</evidence>
<comment type="caution">
    <text evidence="5">The sequence shown here is derived from an EMBL/GenBank/DDBJ whole genome shotgun (WGS) entry which is preliminary data.</text>
</comment>
<dbReference type="GO" id="GO:0016556">
    <property type="term" value="P:mRNA modification"/>
    <property type="evidence" value="ECO:0007669"/>
    <property type="project" value="UniProtKB-UniRule"/>
</dbReference>
<accession>A0A4U5PFL4</accession>
<dbReference type="Pfam" id="PF01585">
    <property type="entry name" value="G-patch"/>
    <property type="match status" value="1"/>
</dbReference>
<feature type="region of interest" description="Disordered" evidence="2">
    <location>
        <begin position="1"/>
        <end position="61"/>
    </location>
</feature>
<keyword evidence="1" id="KW-0949">S-adenosyl-L-methionine</keyword>